<organism evidence="1 2">
    <name type="scientific">Acetobacter ascendens</name>
    <dbReference type="NCBI Taxonomy" id="481146"/>
    <lineage>
        <taxon>Bacteria</taxon>
        <taxon>Pseudomonadati</taxon>
        <taxon>Pseudomonadota</taxon>
        <taxon>Alphaproteobacteria</taxon>
        <taxon>Acetobacterales</taxon>
        <taxon>Acetobacteraceae</taxon>
        <taxon>Acetobacter</taxon>
    </lineage>
</organism>
<dbReference type="Proteomes" id="UP000195633">
    <property type="component" value="Chromosome"/>
</dbReference>
<proteinExistence type="predicted"/>
<gene>
    <name evidence="1" type="ORF">S101447_00846</name>
</gene>
<name>A0A1Y0V2N8_9PROT</name>
<protein>
    <submittedName>
        <fullName evidence="1">Uncharacterized protein</fullName>
    </submittedName>
</protein>
<dbReference type="AlphaFoldDB" id="A0A1Y0V2N8"/>
<dbReference type="GeneID" id="66351692"/>
<dbReference type="EMBL" id="CP021524">
    <property type="protein sequence ID" value="ARW09948.1"/>
    <property type="molecule type" value="Genomic_DNA"/>
</dbReference>
<sequence length="68" mass="7439">MHNLFSACARVLSSFGDMMAFAAPAKKYPTVSAEEINAAAWGATGHAMRQAMRTVDEQLTSEQRQHLV</sequence>
<reference evidence="1 2" key="1">
    <citation type="submission" date="2017-05" db="EMBL/GenBank/DDBJ databases">
        <title>Genome sequence of Acetobacter pasteurianus subsp. ascendens strain SRCM101447.</title>
        <authorList>
            <person name="Cho S.H."/>
        </authorList>
    </citation>
    <scope>NUCLEOTIDE SEQUENCE [LARGE SCALE GENOMIC DNA]</scope>
    <source>
        <strain evidence="1 2">SRCM101447</strain>
    </source>
</reference>
<dbReference type="RefSeq" id="WP_087635438.1">
    <property type="nucleotide sequence ID" value="NZ_CP021524.1"/>
</dbReference>
<accession>A0A1Y0V2N8</accession>
<evidence type="ECO:0000313" key="1">
    <source>
        <dbReference type="EMBL" id="ARW09948.1"/>
    </source>
</evidence>
<evidence type="ECO:0000313" key="2">
    <source>
        <dbReference type="Proteomes" id="UP000195633"/>
    </source>
</evidence>